<keyword evidence="3" id="KW-1185">Reference proteome</keyword>
<keyword evidence="1" id="KW-1133">Transmembrane helix</keyword>
<protein>
    <submittedName>
        <fullName evidence="2">Tail assembly protein</fullName>
    </submittedName>
</protein>
<evidence type="ECO:0000256" key="1">
    <source>
        <dbReference type="SAM" id="Phobius"/>
    </source>
</evidence>
<evidence type="ECO:0000313" key="2">
    <source>
        <dbReference type="EMBL" id="BDU76309.1"/>
    </source>
</evidence>
<name>A0AA48KBN6_9BACT</name>
<dbReference type="RefSeq" id="WP_316411343.1">
    <property type="nucleotide sequence ID" value="NZ_AP027081.1"/>
</dbReference>
<dbReference type="KEGG" id="msea:METESE_12670"/>
<keyword evidence="1" id="KW-0812">Transmembrane</keyword>
<accession>A0AA48KBN6</accession>
<proteinExistence type="predicted"/>
<gene>
    <name evidence="2" type="ORF">METESE_12670</name>
</gene>
<keyword evidence="1" id="KW-0472">Membrane</keyword>
<sequence length="231" mass="23993">MNEPLTPVILRGPLAAKFGARRMLAVRRPSEAIRALIATVPGFEDYLRTSGLEYAILVRQQPIDPETEMGLPTGTGEIRIVPRVKGSKNGFWKFVSGVAMIVLAAYGYGGQLASSFGASASGAAAFNSFVGAMGLSMAIGGIAQMLTGSPNKTYGSEGSNSSLFSSGQNTVAQGVSLPVLCGEFYCTPPLVSEAIDTEAYSATVFNGSYDGNGTWLGDGDTTPWGASLTAK</sequence>
<dbReference type="EMBL" id="AP027081">
    <property type="protein sequence ID" value="BDU76309.1"/>
    <property type="molecule type" value="Genomic_DNA"/>
</dbReference>
<feature type="transmembrane region" description="Helical" evidence="1">
    <location>
        <begin position="90"/>
        <end position="108"/>
    </location>
</feature>
<dbReference type="AlphaFoldDB" id="A0AA48KBN6"/>
<evidence type="ECO:0000313" key="3">
    <source>
        <dbReference type="Proteomes" id="UP001228113"/>
    </source>
</evidence>
<reference evidence="2" key="1">
    <citation type="journal article" date="2023" name="Int. J. Syst. Evol. Microbiol.">
        <title>Mesoterricola silvestris gen. nov., sp. nov., Mesoterricola sediminis sp. nov., Geothrix oryzae sp. nov., Geothrix edaphica sp. nov., Geothrix rubra sp. nov., and Geothrix limicola sp. nov., six novel members of Acidobacteriota isolated from soils.</title>
        <authorList>
            <person name="Itoh H."/>
            <person name="Sugisawa Y."/>
            <person name="Mise K."/>
            <person name="Xu Z."/>
            <person name="Kuniyasu M."/>
            <person name="Ushijima N."/>
            <person name="Kawano K."/>
            <person name="Kobayashi E."/>
            <person name="Shiratori Y."/>
            <person name="Masuda Y."/>
            <person name="Senoo K."/>
        </authorList>
    </citation>
    <scope>NUCLEOTIDE SEQUENCE</scope>
    <source>
        <strain evidence="2">W786</strain>
    </source>
</reference>
<feature type="transmembrane region" description="Helical" evidence="1">
    <location>
        <begin position="120"/>
        <end position="143"/>
    </location>
</feature>
<organism evidence="2 3">
    <name type="scientific">Mesoterricola sediminis</name>
    <dbReference type="NCBI Taxonomy" id="2927980"/>
    <lineage>
        <taxon>Bacteria</taxon>
        <taxon>Pseudomonadati</taxon>
        <taxon>Acidobacteriota</taxon>
        <taxon>Holophagae</taxon>
        <taxon>Holophagales</taxon>
        <taxon>Holophagaceae</taxon>
        <taxon>Mesoterricola</taxon>
    </lineage>
</organism>
<dbReference type="Proteomes" id="UP001228113">
    <property type="component" value="Chromosome"/>
</dbReference>